<proteinExistence type="predicted"/>
<dbReference type="Proteomes" id="UP000503447">
    <property type="component" value="Chromosome"/>
</dbReference>
<evidence type="ECO:0000259" key="1">
    <source>
        <dbReference type="Pfam" id="PF12867"/>
    </source>
</evidence>
<evidence type="ECO:0000313" key="2">
    <source>
        <dbReference type="EMBL" id="QJW99503.1"/>
    </source>
</evidence>
<dbReference type="SUPFAM" id="SSF109854">
    <property type="entry name" value="DinB/YfiT-like putative metalloenzymes"/>
    <property type="match status" value="1"/>
</dbReference>
<dbReference type="KEGG" id="ftj:FTUN_7115"/>
<protein>
    <recommendedName>
        <fullName evidence="1">DinB-like domain-containing protein</fullName>
    </recommendedName>
</protein>
<organism evidence="2 3">
    <name type="scientific">Frigoriglobus tundricola</name>
    <dbReference type="NCBI Taxonomy" id="2774151"/>
    <lineage>
        <taxon>Bacteria</taxon>
        <taxon>Pseudomonadati</taxon>
        <taxon>Planctomycetota</taxon>
        <taxon>Planctomycetia</taxon>
        <taxon>Gemmatales</taxon>
        <taxon>Gemmataceae</taxon>
        <taxon>Frigoriglobus</taxon>
    </lineage>
</organism>
<name>A0A6M5Z1W2_9BACT</name>
<accession>A0A6M5Z1W2</accession>
<feature type="domain" description="DinB-like" evidence="1">
    <location>
        <begin position="10"/>
        <end position="55"/>
    </location>
</feature>
<dbReference type="Pfam" id="PF12867">
    <property type="entry name" value="DinB_2"/>
    <property type="match status" value="1"/>
</dbReference>
<evidence type="ECO:0000313" key="3">
    <source>
        <dbReference type="Proteomes" id="UP000503447"/>
    </source>
</evidence>
<dbReference type="EMBL" id="CP053452">
    <property type="protein sequence ID" value="QJW99503.1"/>
    <property type="molecule type" value="Genomic_DNA"/>
</dbReference>
<dbReference type="InterPro" id="IPR034660">
    <property type="entry name" value="DinB/YfiT-like"/>
</dbReference>
<dbReference type="InterPro" id="IPR024775">
    <property type="entry name" value="DinB-like"/>
</dbReference>
<dbReference type="RefSeq" id="WP_171474459.1">
    <property type="nucleotide sequence ID" value="NZ_CP053452.2"/>
</dbReference>
<reference evidence="3" key="1">
    <citation type="submission" date="2020-05" db="EMBL/GenBank/DDBJ databases">
        <title>Frigoriglobus tundricola gen. nov., sp. nov., a psychrotolerant cellulolytic planctomycete of the family Gemmataceae with two divergent copies of 16S rRNA gene.</title>
        <authorList>
            <person name="Kulichevskaya I.S."/>
            <person name="Ivanova A.A."/>
            <person name="Naumoff D.G."/>
            <person name="Beletsky A.V."/>
            <person name="Rijpstra W.I.C."/>
            <person name="Sinninghe Damste J.S."/>
            <person name="Mardanov A.V."/>
            <person name="Ravin N.V."/>
            <person name="Dedysh S.N."/>
        </authorList>
    </citation>
    <scope>NUCLEOTIDE SEQUENCE [LARGE SCALE GENOMIC DNA]</scope>
    <source>
        <strain evidence="3">PL17</strain>
    </source>
</reference>
<dbReference type="Gene3D" id="1.20.120.450">
    <property type="entry name" value="dinb family like domain"/>
    <property type="match status" value="1"/>
</dbReference>
<sequence>MSRLSEALDQIDFARRYTLERVDTVPLDDWFTIPAGGVSHVAWQVGHLAATQYYLGKQDCH</sequence>
<dbReference type="AlphaFoldDB" id="A0A6M5Z1W2"/>
<gene>
    <name evidence="2" type="ORF">FTUN_7115</name>
</gene>
<keyword evidence="3" id="KW-1185">Reference proteome</keyword>